<organism evidence="2 3">
    <name type="scientific">Calocera cornea HHB12733</name>
    <dbReference type="NCBI Taxonomy" id="1353952"/>
    <lineage>
        <taxon>Eukaryota</taxon>
        <taxon>Fungi</taxon>
        <taxon>Dikarya</taxon>
        <taxon>Basidiomycota</taxon>
        <taxon>Agaricomycotina</taxon>
        <taxon>Dacrymycetes</taxon>
        <taxon>Dacrymycetales</taxon>
        <taxon>Dacrymycetaceae</taxon>
        <taxon>Calocera</taxon>
    </lineage>
</organism>
<evidence type="ECO:0000313" key="2">
    <source>
        <dbReference type="EMBL" id="KZT54495.1"/>
    </source>
</evidence>
<dbReference type="Proteomes" id="UP000076842">
    <property type="component" value="Unassembled WGS sequence"/>
</dbReference>
<dbReference type="AlphaFoldDB" id="A0A165EBF4"/>
<accession>A0A165EBF4</accession>
<gene>
    <name evidence="2" type="ORF">CALCODRAFT_485541</name>
</gene>
<proteinExistence type="predicted"/>
<sequence length="417" mass="45009">MRDDDTVYSGMDASPSPPALPGTGETAALPLEPPVRVYNEAELLEALEKSATDAPSIPLVGPNGEPLQKYAEDTWREMYRRAGRPFPAYAHQLAPSSAPEIQQYLSAHRVYIDPANTLPKGTVPAPQLLDSIVQSTGRRFASYGMPEIAFPPATAAALGWAIKDAKPAARPVLDLTDSSAADTMLRPFKKAAFLATLNGPPPVYGPHPFPGPVPVIPFGYTSETPGKKPHSMKNLPAFFDAVKASLRDSPRGQVLASLCLGYRLTWRTLSNRFGAVASQAWWVMYAFESDYGNAAPYFFMGTPLEYSCSDAAKVAAFLLQADEWLRTRPTNPDGNNDAPGTVTGSPVYELLMNPAGMHKGQRNTDTKSHFTYICLAETGQHLSSKHDAKPESSTRPTPPVLPVLPVAGPSSRPNTAY</sequence>
<name>A0A165EBF4_9BASI</name>
<evidence type="ECO:0000313" key="3">
    <source>
        <dbReference type="Proteomes" id="UP000076842"/>
    </source>
</evidence>
<keyword evidence="3" id="KW-1185">Reference proteome</keyword>
<feature type="region of interest" description="Disordered" evidence="1">
    <location>
        <begin position="1"/>
        <end position="28"/>
    </location>
</feature>
<dbReference type="InParanoid" id="A0A165EBF4"/>
<dbReference type="EMBL" id="KV424013">
    <property type="protein sequence ID" value="KZT54495.1"/>
    <property type="molecule type" value="Genomic_DNA"/>
</dbReference>
<reference evidence="2 3" key="1">
    <citation type="journal article" date="2016" name="Mol. Biol. Evol.">
        <title>Comparative Genomics of Early-Diverging Mushroom-Forming Fungi Provides Insights into the Origins of Lignocellulose Decay Capabilities.</title>
        <authorList>
            <person name="Nagy L.G."/>
            <person name="Riley R."/>
            <person name="Tritt A."/>
            <person name="Adam C."/>
            <person name="Daum C."/>
            <person name="Floudas D."/>
            <person name="Sun H."/>
            <person name="Yadav J.S."/>
            <person name="Pangilinan J."/>
            <person name="Larsson K.H."/>
            <person name="Matsuura K."/>
            <person name="Barry K."/>
            <person name="Labutti K."/>
            <person name="Kuo R."/>
            <person name="Ohm R.A."/>
            <person name="Bhattacharya S.S."/>
            <person name="Shirouzu T."/>
            <person name="Yoshinaga Y."/>
            <person name="Martin F.M."/>
            <person name="Grigoriev I.V."/>
            <person name="Hibbett D.S."/>
        </authorList>
    </citation>
    <scope>NUCLEOTIDE SEQUENCE [LARGE SCALE GENOMIC DNA]</scope>
    <source>
        <strain evidence="2 3">HHB12733</strain>
    </source>
</reference>
<evidence type="ECO:0000256" key="1">
    <source>
        <dbReference type="SAM" id="MobiDB-lite"/>
    </source>
</evidence>
<protein>
    <submittedName>
        <fullName evidence="2">Uncharacterized protein</fullName>
    </submittedName>
</protein>
<feature type="region of interest" description="Disordered" evidence="1">
    <location>
        <begin position="383"/>
        <end position="417"/>
    </location>
</feature>